<accession>A0A022PFV3</accession>
<dbReference type="PATRIC" id="fig|1393736.3.peg.3155"/>
<evidence type="ECO:0000256" key="1">
    <source>
        <dbReference type="ARBA" id="ARBA00022649"/>
    </source>
</evidence>
<reference evidence="2 3" key="1">
    <citation type="submission" date="2014-03" db="EMBL/GenBank/DDBJ databases">
        <title>Draft Genome of Photorhabdus luminescens BA1, an Egyptian Isolate.</title>
        <authorList>
            <person name="Ghazal S."/>
            <person name="Hurst S.G.IV."/>
            <person name="Morris K."/>
            <person name="Thomas K."/>
            <person name="Tisa L.S."/>
        </authorList>
    </citation>
    <scope>NUCLEOTIDE SEQUENCE [LARGE SCALE GENOMIC DNA]</scope>
    <source>
        <strain evidence="2 3">BA1</strain>
    </source>
</reference>
<dbReference type="Gene3D" id="3.30.2310.20">
    <property type="entry name" value="RelE-like"/>
    <property type="match status" value="1"/>
</dbReference>
<dbReference type="InterPro" id="IPR035093">
    <property type="entry name" value="RelE/ParE_toxin_dom_sf"/>
</dbReference>
<dbReference type="Pfam" id="PF05016">
    <property type="entry name" value="ParE_toxin"/>
    <property type="match status" value="1"/>
</dbReference>
<dbReference type="Proteomes" id="UP000023464">
    <property type="component" value="Unassembled WGS sequence"/>
</dbReference>
<comment type="caution">
    <text evidence="2">The sequence shown here is derived from an EMBL/GenBank/DDBJ whole genome shotgun (WGS) entry which is preliminary data.</text>
</comment>
<dbReference type="EMBL" id="JFGV01000048">
    <property type="protein sequence ID" value="EYU14414.1"/>
    <property type="molecule type" value="Genomic_DNA"/>
</dbReference>
<evidence type="ECO:0000313" key="2">
    <source>
        <dbReference type="EMBL" id="EYU14414.1"/>
    </source>
</evidence>
<evidence type="ECO:0000313" key="3">
    <source>
        <dbReference type="Proteomes" id="UP000023464"/>
    </source>
</evidence>
<dbReference type="InterPro" id="IPR007712">
    <property type="entry name" value="RelE/ParE_toxin"/>
</dbReference>
<keyword evidence="3" id="KW-1185">Reference proteome</keyword>
<keyword evidence="1" id="KW-1277">Toxin-antitoxin system</keyword>
<organism evidence="2 3">
    <name type="scientific">Photorhabdus aegyptia</name>
    <dbReference type="NCBI Taxonomy" id="2805098"/>
    <lineage>
        <taxon>Bacteria</taxon>
        <taxon>Pseudomonadati</taxon>
        <taxon>Pseudomonadota</taxon>
        <taxon>Gammaproteobacteria</taxon>
        <taxon>Enterobacterales</taxon>
        <taxon>Morganellaceae</taxon>
        <taxon>Photorhabdus</taxon>
    </lineage>
</organism>
<proteinExistence type="predicted"/>
<sequence length="55" mass="6661">MYKFSELADEDIFHIARYTIQQFGQNQARRYHDELKRTFELLATSPWNSSSFFLL</sequence>
<gene>
    <name evidence="2" type="ORF">BA1DRAFT_03080</name>
</gene>
<dbReference type="AlphaFoldDB" id="A0A022PFV3"/>
<name>A0A022PFV3_9GAMM</name>
<protein>
    <submittedName>
        <fullName evidence="2">Plasmid stabilization system protein</fullName>
    </submittedName>
</protein>